<evidence type="ECO:0000256" key="8">
    <source>
        <dbReference type="SAM" id="SignalP"/>
    </source>
</evidence>
<gene>
    <name evidence="9" type="ORF">FisN_18Hh157</name>
</gene>
<dbReference type="Pfam" id="PF00300">
    <property type="entry name" value="His_Phos_1"/>
    <property type="match status" value="2"/>
</dbReference>
<sequence>MGRGFLILSLLVFLPDVRCWGFLQCAARETHWRIFSRQSEYEDYESYSRCLTPKQAMNSVLRERNEYAIVDGESFSQRIARVIRGVFRRQKTKKPGKLVLLLNGESTWNANHTFTGWEDPPLTDKGKLICQHAARILIAEGIQPDIVYTSKLKRAIQSVQAILDEMDAWFIPVVKTYRLNARMYGAVQGLSKQQTAERLGANVVQAWRNTLKARPPPLLRSDPASPAHDRRYGSLSKDEIPEHESIFDCHERARALWSHRIQQDIAVGHTVLVVAHRDALRGIMKEIDGISDSMILNVTMPVGVPLLYQFDSSIQAITGDGVNSPSASSAVYLDGGKKDHLVSALANYNNWRMQFDAGPSRRTLNAATTVERALWQLRQDEQLASQIIFHTTRTSFDDSEQGDRWVDDPIEADDFEFFSESDSTMDGQSVCNMAIPNVLPIPSTKDASTSDPVVVFVRHGRTPHNNMGLFTGFQDPPLAAEGIQDARRAGQLLKRHGFDFDVVYTSQLTRTIQTSTFILEELGTLWVPMVKSWRLNERMYGALTGKSKRMIENEYGKDQLLKWRRGFKIRPPEVSSFSPDYPGNDERRIRHITDIRISWTESIARSLESRKLVLHRKFPKSESLYDCMQRTIPFYTGRILPEAVAKQKRVLIAGHENAIRGILMHLCDIPEEAMQQLHIPNGVPLVYSVKGKCISLLDDAQAHQDELPVTNVSDFGPAAKYLFKPCELDDEFFADINGMPEKELSRR</sequence>
<dbReference type="AlphaFoldDB" id="A0A1Z5JV89"/>
<evidence type="ECO:0000256" key="3">
    <source>
        <dbReference type="ARBA" id="ARBA00012028"/>
    </source>
</evidence>
<comment type="caution">
    <text evidence="9">The sequence shown here is derived from an EMBL/GenBank/DDBJ whole genome shotgun (WGS) entry which is preliminary data.</text>
</comment>
<dbReference type="EC" id="5.4.2.11" evidence="3"/>
<evidence type="ECO:0000256" key="4">
    <source>
        <dbReference type="ARBA" id="ARBA00023152"/>
    </source>
</evidence>
<accession>A0A1Z5JV89</accession>
<dbReference type="SMART" id="SM00855">
    <property type="entry name" value="PGAM"/>
    <property type="match status" value="2"/>
</dbReference>
<protein>
    <recommendedName>
        <fullName evidence="3">phosphoglycerate mutase (2,3-diphosphoglycerate-dependent)</fullName>
        <ecNumber evidence="3">5.4.2.11</ecNumber>
    </recommendedName>
</protein>
<dbReference type="NCBIfam" id="TIGR01258">
    <property type="entry name" value="pgm_1"/>
    <property type="match status" value="2"/>
</dbReference>
<dbReference type="CDD" id="cd07067">
    <property type="entry name" value="HP_PGM_like"/>
    <property type="match status" value="2"/>
</dbReference>
<keyword evidence="8" id="KW-0732">Signal</keyword>
<comment type="similarity">
    <text evidence="2">Belongs to the phosphoglycerate mutase family. BPG-dependent PGAM subfamily.</text>
</comment>
<reference evidence="9 10" key="1">
    <citation type="journal article" date="2015" name="Plant Cell">
        <title>Oil accumulation by the oleaginous diatom Fistulifera solaris as revealed by the genome and transcriptome.</title>
        <authorList>
            <person name="Tanaka T."/>
            <person name="Maeda Y."/>
            <person name="Veluchamy A."/>
            <person name="Tanaka M."/>
            <person name="Abida H."/>
            <person name="Marechal E."/>
            <person name="Bowler C."/>
            <person name="Muto M."/>
            <person name="Sunaga Y."/>
            <person name="Tanaka M."/>
            <person name="Yoshino T."/>
            <person name="Taniguchi T."/>
            <person name="Fukuda Y."/>
            <person name="Nemoto M."/>
            <person name="Matsumoto M."/>
            <person name="Wong P.S."/>
            <person name="Aburatani S."/>
            <person name="Fujibuchi W."/>
        </authorList>
    </citation>
    <scope>NUCLEOTIDE SEQUENCE [LARGE SCALE GENOMIC DNA]</scope>
    <source>
        <strain evidence="9 10">JPCC DA0580</strain>
    </source>
</reference>
<name>A0A1Z5JV89_FISSO</name>
<dbReference type="GO" id="GO:0004619">
    <property type="term" value="F:phosphoglycerate mutase activity"/>
    <property type="evidence" value="ECO:0007669"/>
    <property type="project" value="UniProtKB-EC"/>
</dbReference>
<keyword evidence="4" id="KW-0324">Glycolysis</keyword>
<proteinExistence type="inferred from homology"/>
<dbReference type="HAMAP" id="MF_01039">
    <property type="entry name" value="PGAM_GpmA"/>
    <property type="match status" value="2"/>
</dbReference>
<keyword evidence="10" id="KW-1185">Reference proteome</keyword>
<dbReference type="OrthoDB" id="4818801at2759"/>
<evidence type="ECO:0000313" key="9">
    <source>
        <dbReference type="EMBL" id="GAX17947.1"/>
    </source>
</evidence>
<dbReference type="InParanoid" id="A0A1Z5JV89"/>
<dbReference type="GO" id="GO:0006096">
    <property type="term" value="P:glycolytic process"/>
    <property type="evidence" value="ECO:0007669"/>
    <property type="project" value="UniProtKB-KW"/>
</dbReference>
<dbReference type="Gene3D" id="3.40.50.1240">
    <property type="entry name" value="Phosphoglycerate mutase-like"/>
    <property type="match status" value="2"/>
</dbReference>
<dbReference type="InterPro" id="IPR013078">
    <property type="entry name" value="His_Pase_superF_clade-1"/>
</dbReference>
<keyword evidence="5" id="KW-0413">Isomerase</keyword>
<evidence type="ECO:0000256" key="1">
    <source>
        <dbReference type="ARBA" id="ARBA00000380"/>
    </source>
</evidence>
<dbReference type="InterPro" id="IPR005952">
    <property type="entry name" value="Phosphogly_mut1"/>
</dbReference>
<feature type="binding site" evidence="6">
    <location>
        <position position="154"/>
    </location>
    <ligand>
        <name>substrate</name>
    </ligand>
</feature>
<dbReference type="EMBL" id="BDSP01000123">
    <property type="protein sequence ID" value="GAX17947.1"/>
    <property type="molecule type" value="Genomic_DNA"/>
</dbReference>
<dbReference type="InterPro" id="IPR029033">
    <property type="entry name" value="His_PPase_superfam"/>
</dbReference>
<feature type="site" description="Transition state stabilizer" evidence="7">
    <location>
        <position position="276"/>
    </location>
</feature>
<evidence type="ECO:0000256" key="2">
    <source>
        <dbReference type="ARBA" id="ARBA00006717"/>
    </source>
</evidence>
<dbReference type="PANTHER" id="PTHR11931">
    <property type="entry name" value="PHOSPHOGLYCERATE MUTASE"/>
    <property type="match status" value="1"/>
</dbReference>
<feature type="chain" id="PRO_5013029394" description="phosphoglycerate mutase (2,3-diphosphoglycerate-dependent)" evidence="8">
    <location>
        <begin position="20"/>
        <end position="747"/>
    </location>
</feature>
<evidence type="ECO:0000256" key="5">
    <source>
        <dbReference type="ARBA" id="ARBA00023235"/>
    </source>
</evidence>
<feature type="binding site" evidence="6">
    <location>
        <position position="192"/>
    </location>
    <ligand>
        <name>substrate</name>
    </ligand>
</feature>
<evidence type="ECO:0000256" key="7">
    <source>
        <dbReference type="PIRSR" id="PIRSR613078-3"/>
    </source>
</evidence>
<dbReference type="FunFam" id="3.40.50.1240:FF:000003">
    <property type="entry name" value="2,3-bisphosphoglycerate-dependent phosphoglycerate mutase"/>
    <property type="match status" value="1"/>
</dbReference>
<evidence type="ECO:0000256" key="6">
    <source>
        <dbReference type="PIRSR" id="PIRSR613078-2"/>
    </source>
</evidence>
<dbReference type="Proteomes" id="UP000198406">
    <property type="component" value="Unassembled WGS sequence"/>
</dbReference>
<organism evidence="9 10">
    <name type="scientific">Fistulifera solaris</name>
    <name type="common">Oleaginous diatom</name>
    <dbReference type="NCBI Taxonomy" id="1519565"/>
    <lineage>
        <taxon>Eukaryota</taxon>
        <taxon>Sar</taxon>
        <taxon>Stramenopiles</taxon>
        <taxon>Ochrophyta</taxon>
        <taxon>Bacillariophyta</taxon>
        <taxon>Bacillariophyceae</taxon>
        <taxon>Bacillariophycidae</taxon>
        <taxon>Naviculales</taxon>
        <taxon>Naviculaceae</taxon>
        <taxon>Fistulifera</taxon>
    </lineage>
</organism>
<dbReference type="SUPFAM" id="SSF53254">
    <property type="entry name" value="Phosphoglycerate mutase-like"/>
    <property type="match status" value="2"/>
</dbReference>
<evidence type="ECO:0000313" key="10">
    <source>
        <dbReference type="Proteomes" id="UP000198406"/>
    </source>
</evidence>
<feature type="signal peptide" evidence="8">
    <location>
        <begin position="1"/>
        <end position="19"/>
    </location>
</feature>
<comment type="catalytic activity">
    <reaction evidence="1">
        <text>(2R)-2-phosphoglycerate = (2R)-3-phosphoglycerate</text>
        <dbReference type="Rhea" id="RHEA:15901"/>
        <dbReference type="ChEBI" id="CHEBI:58272"/>
        <dbReference type="ChEBI" id="CHEBI:58289"/>
        <dbReference type="EC" id="5.4.2.11"/>
    </reaction>
</comment>
<feature type="binding site" evidence="6">
    <location>
        <begin position="115"/>
        <end position="116"/>
    </location>
    <ligand>
        <name>substrate</name>
    </ligand>
</feature>